<dbReference type="InterPro" id="IPR020588">
    <property type="entry name" value="RecA_ATP-bd"/>
</dbReference>
<dbReference type="RefSeq" id="WP_126030011.1">
    <property type="nucleotide sequence ID" value="NZ_QXGJ01000004.1"/>
</dbReference>
<evidence type="ECO:0000313" key="14">
    <source>
        <dbReference type="EMBL" id="RSX51129.1"/>
    </source>
</evidence>
<dbReference type="SUPFAM" id="SSF54211">
    <property type="entry name" value="Ribosomal protein S5 domain 2-like"/>
    <property type="match status" value="1"/>
</dbReference>
<keyword evidence="15" id="KW-1185">Reference proteome</keyword>
<dbReference type="SMART" id="SM00382">
    <property type="entry name" value="AAA"/>
    <property type="match status" value="1"/>
</dbReference>
<dbReference type="PRINTS" id="PR00830">
    <property type="entry name" value="ENDOLAPTASE"/>
</dbReference>
<keyword evidence="2 11" id="KW-0547">Nucleotide-binding</keyword>
<proteinExistence type="inferred from homology"/>
<dbReference type="PANTHER" id="PTHR32472">
    <property type="entry name" value="DNA REPAIR PROTEIN RADA"/>
    <property type="match status" value="1"/>
</dbReference>
<evidence type="ECO:0000256" key="10">
    <source>
        <dbReference type="ARBA" id="ARBA00023204"/>
    </source>
</evidence>
<evidence type="ECO:0000256" key="4">
    <source>
        <dbReference type="ARBA" id="ARBA00022771"/>
    </source>
</evidence>
<dbReference type="InterPro" id="IPR008269">
    <property type="entry name" value="Lon_proteolytic"/>
</dbReference>
<feature type="domain" description="RecA family profile 1" evidence="13">
    <location>
        <begin position="108"/>
        <end position="293"/>
    </location>
</feature>
<accession>A0A430FE70</accession>
<dbReference type="GO" id="GO:0000725">
    <property type="term" value="P:recombinational repair"/>
    <property type="evidence" value="ECO:0007669"/>
    <property type="project" value="UniProtKB-UniRule"/>
</dbReference>
<evidence type="ECO:0000313" key="15">
    <source>
        <dbReference type="Proteomes" id="UP000288607"/>
    </source>
</evidence>
<comment type="similarity">
    <text evidence="11">Belongs to the RecA family. RadA subfamily.</text>
</comment>
<dbReference type="AlphaFoldDB" id="A0A430FE70"/>
<dbReference type="GO" id="GO:0004252">
    <property type="term" value="F:serine-type endopeptidase activity"/>
    <property type="evidence" value="ECO:0007669"/>
    <property type="project" value="InterPro"/>
</dbReference>
<evidence type="ECO:0000256" key="7">
    <source>
        <dbReference type="ARBA" id="ARBA00022840"/>
    </source>
</evidence>
<dbReference type="CDD" id="cd01121">
    <property type="entry name" value="RadA_SMS_N"/>
    <property type="match status" value="1"/>
</dbReference>
<protein>
    <recommendedName>
        <fullName evidence="11">DNA repair protein RadA</fullName>
    </recommendedName>
</protein>
<dbReference type="SUPFAM" id="SSF52540">
    <property type="entry name" value="P-loop containing nucleoside triphosphate hydrolases"/>
    <property type="match status" value="1"/>
</dbReference>
<evidence type="ECO:0000256" key="2">
    <source>
        <dbReference type="ARBA" id="ARBA00022741"/>
    </source>
</evidence>
<evidence type="ECO:0000256" key="8">
    <source>
        <dbReference type="ARBA" id="ARBA00023016"/>
    </source>
</evidence>
<dbReference type="InterPro" id="IPR027417">
    <property type="entry name" value="P-loop_NTPase"/>
</dbReference>
<feature type="region of interest" description="Lon-protease-like" evidence="11">
    <location>
        <begin position="434"/>
        <end position="541"/>
    </location>
</feature>
<dbReference type="Gene3D" id="3.40.50.300">
    <property type="entry name" value="P-loop containing nucleotide triphosphate hydrolases"/>
    <property type="match status" value="1"/>
</dbReference>
<dbReference type="InterPro" id="IPR020568">
    <property type="entry name" value="Ribosomal_Su5_D2-typ_SF"/>
</dbReference>
<feature type="compositionally biased region" description="Low complexity" evidence="12">
    <location>
        <begin position="164"/>
        <end position="187"/>
    </location>
</feature>
<comment type="function">
    <text evidence="11">Plays a role in repairing double-strand DNA breaks, probably involving stabilizing or processing branched DNA or blocked replication forks.</text>
</comment>
<evidence type="ECO:0000259" key="13">
    <source>
        <dbReference type="PROSITE" id="PS50162"/>
    </source>
</evidence>
<evidence type="ECO:0000256" key="3">
    <source>
        <dbReference type="ARBA" id="ARBA00022763"/>
    </source>
</evidence>
<dbReference type="Proteomes" id="UP000288607">
    <property type="component" value="Unassembled WGS sequence"/>
</dbReference>
<dbReference type="InterPro" id="IPR003593">
    <property type="entry name" value="AAA+_ATPase"/>
</dbReference>
<keyword evidence="3 11" id="KW-0227">DNA damage</keyword>
<dbReference type="EMBL" id="QXGJ01000004">
    <property type="protein sequence ID" value="RSX51129.1"/>
    <property type="molecule type" value="Genomic_DNA"/>
</dbReference>
<evidence type="ECO:0000256" key="6">
    <source>
        <dbReference type="ARBA" id="ARBA00022833"/>
    </source>
</evidence>
<dbReference type="GO" id="GO:0003684">
    <property type="term" value="F:damaged DNA binding"/>
    <property type="evidence" value="ECO:0007669"/>
    <property type="project" value="InterPro"/>
</dbReference>
<keyword evidence="5" id="KW-0378">Hydrolase</keyword>
<dbReference type="Gene3D" id="3.30.230.10">
    <property type="match status" value="1"/>
</dbReference>
<dbReference type="GO" id="GO:0006508">
    <property type="term" value="P:proteolysis"/>
    <property type="evidence" value="ECO:0007669"/>
    <property type="project" value="InterPro"/>
</dbReference>
<feature type="compositionally biased region" description="Gly residues" evidence="12">
    <location>
        <begin position="72"/>
        <end position="81"/>
    </location>
</feature>
<comment type="caution">
    <text evidence="14">The sequence shown here is derived from an EMBL/GenBank/DDBJ whole genome shotgun (WGS) entry which is preliminary data.</text>
</comment>
<keyword evidence="8 11" id="KW-0346">Stress response</keyword>
<evidence type="ECO:0000256" key="1">
    <source>
        <dbReference type="ARBA" id="ARBA00022723"/>
    </source>
</evidence>
<comment type="domain">
    <text evidence="11">The middle region has homology to RecA with ATPase motifs including the RadA KNRFG motif, while the C-terminus is homologous to Lon protease.</text>
</comment>
<dbReference type="HAMAP" id="MF_01498">
    <property type="entry name" value="RadA_bact"/>
    <property type="match status" value="1"/>
</dbReference>
<name>A0A430FE70_9BIFI</name>
<feature type="binding site" evidence="11">
    <location>
        <begin position="137"/>
        <end position="144"/>
    </location>
    <ligand>
        <name>ATP</name>
        <dbReference type="ChEBI" id="CHEBI:30616"/>
    </ligand>
</feature>
<gene>
    <name evidence="11" type="primary">radA</name>
    <name evidence="14" type="ORF">D2E23_0974</name>
</gene>
<evidence type="ECO:0000256" key="9">
    <source>
        <dbReference type="ARBA" id="ARBA00023125"/>
    </source>
</evidence>
<dbReference type="InterPro" id="IPR014721">
    <property type="entry name" value="Ribsml_uS5_D2-typ_fold_subgr"/>
</dbReference>
<dbReference type="InterPro" id="IPR004504">
    <property type="entry name" value="DNA_repair_RadA"/>
</dbReference>
<feature type="region of interest" description="Disordered" evidence="12">
    <location>
        <begin position="157"/>
        <end position="187"/>
    </location>
</feature>
<feature type="short sequence motif" description="RadA KNRFG motif" evidence="11">
    <location>
        <begin position="330"/>
        <end position="334"/>
    </location>
</feature>
<organism evidence="14 15">
    <name type="scientific">Bifidobacterium callimiconis</name>
    <dbReference type="NCBI Taxonomy" id="2306973"/>
    <lineage>
        <taxon>Bacteria</taxon>
        <taxon>Bacillati</taxon>
        <taxon>Actinomycetota</taxon>
        <taxon>Actinomycetes</taxon>
        <taxon>Bifidobacteriales</taxon>
        <taxon>Bifidobacteriaceae</taxon>
        <taxon>Bifidobacterium</taxon>
    </lineage>
</organism>
<dbReference type="GO" id="GO:0004176">
    <property type="term" value="F:ATP-dependent peptidase activity"/>
    <property type="evidence" value="ECO:0007669"/>
    <property type="project" value="InterPro"/>
</dbReference>
<keyword evidence="10 11" id="KW-0234">DNA repair</keyword>
<reference evidence="14 15" key="1">
    <citation type="submission" date="2018-09" db="EMBL/GenBank/DDBJ databases">
        <title>Characterization of the phylogenetic diversity of five novel species belonging to the genus Bifidobacterium.</title>
        <authorList>
            <person name="Lugli G.A."/>
            <person name="Duranti S."/>
            <person name="Milani C."/>
        </authorList>
    </citation>
    <scope>NUCLEOTIDE SEQUENCE [LARGE SCALE GENOMIC DNA]</scope>
    <source>
        <strain evidence="14 15">2028B</strain>
    </source>
</reference>
<dbReference type="PROSITE" id="PS50162">
    <property type="entry name" value="RECA_2"/>
    <property type="match status" value="1"/>
</dbReference>
<feature type="region of interest" description="Disordered" evidence="12">
    <location>
        <begin position="56"/>
        <end position="83"/>
    </location>
</feature>
<dbReference type="GO" id="GO:0005829">
    <property type="term" value="C:cytosol"/>
    <property type="evidence" value="ECO:0007669"/>
    <property type="project" value="TreeGrafter"/>
</dbReference>
<dbReference type="PANTHER" id="PTHR32472:SF10">
    <property type="entry name" value="DNA REPAIR PROTEIN RADA-LIKE PROTEIN"/>
    <property type="match status" value="1"/>
</dbReference>
<evidence type="ECO:0000256" key="12">
    <source>
        <dbReference type="SAM" id="MobiDB-lite"/>
    </source>
</evidence>
<dbReference type="GO" id="GO:0008270">
    <property type="term" value="F:zinc ion binding"/>
    <property type="evidence" value="ECO:0007669"/>
    <property type="project" value="UniProtKB-KW"/>
</dbReference>
<dbReference type="InterPro" id="IPR041166">
    <property type="entry name" value="Rubredoxin_2"/>
</dbReference>
<evidence type="ECO:0000256" key="11">
    <source>
        <dbReference type="HAMAP-Rule" id="MF_01498"/>
    </source>
</evidence>
<dbReference type="Pfam" id="PF05362">
    <property type="entry name" value="Lon_C"/>
    <property type="match status" value="1"/>
</dbReference>
<keyword evidence="7 11" id="KW-0067">ATP-binding</keyword>
<keyword evidence="4" id="KW-0863">Zinc-finger</keyword>
<dbReference type="GO" id="GO:0140664">
    <property type="term" value="F:ATP-dependent DNA damage sensor activity"/>
    <property type="evidence" value="ECO:0007669"/>
    <property type="project" value="InterPro"/>
</dbReference>
<keyword evidence="6" id="KW-0862">Zinc</keyword>
<evidence type="ECO:0000256" key="5">
    <source>
        <dbReference type="ARBA" id="ARBA00022801"/>
    </source>
</evidence>
<dbReference type="OrthoDB" id="9803906at2"/>
<dbReference type="Pfam" id="PF18073">
    <property type="entry name" value="Zn_ribbon_LapB"/>
    <property type="match status" value="1"/>
</dbReference>
<keyword evidence="9 11" id="KW-0238">DNA-binding</keyword>
<dbReference type="GO" id="GO:0005524">
    <property type="term" value="F:ATP binding"/>
    <property type="evidence" value="ECO:0007669"/>
    <property type="project" value="UniProtKB-UniRule"/>
</dbReference>
<keyword evidence="1 11" id="KW-0479">Metal-binding</keyword>
<sequence>MAKSSTQYLCSECGWSGGKWFGRCPECGQWGTVEEFHEARPSSRTRAAKITVTETGTAVRGGARGSMTNDGPSGGTGGGIGTVRTSRTAAVHVPDSLITPITDVDDHDVDRIGTGFEEFDRVLGGGIVPGSVVLVAGEPGIGKSTLLLETAGRVAAGIGGESGNGNNSERTTSGSASNTSNTDNSGTADLIDLTGKVLYVSGEESTAQVRMRAGRIGAVNENLLLSSTTDLATVLGLLEQVNPRLAIVDSAQTITSQDVDGIAGGSTQVREVASALIDVAKSRGIPVLLVGHVTKDGSIAGPRTLEHLVDVVCQFEGDPQTALRMLRAVKNRFGPTDEVGCFDMSGEGIDEVTNPGALFLSDAGDSDAPGGTEGTCVTFTVDGHRSLPIEVQALVTNSVLPTPRRATNGIDSNRLAMLVAVLYRHGKVPLLTNDLYISTIAGGLAKEPSCDLAVAAALASAAFHAPIPRDWAAIGEISLTGQVRPVPRLEYRLREAARLGFTHVVVPKRRRGAKPISVPGITVIEVDSLPRALRALGVERK</sequence>